<dbReference type="EMBL" id="JBBPBN010000066">
    <property type="protein sequence ID" value="KAK8985986.1"/>
    <property type="molecule type" value="Genomic_DNA"/>
</dbReference>
<accession>A0ABR2PC28</accession>
<proteinExistence type="predicted"/>
<sequence>MKVANKVNQPAIALGFKCGCKSATGQADYSSRGIAESDTICACDCEYGVGPPLQAITHDRLKRIVMVLSLLRFSTVFQQVDGPQTTTNTTYH</sequence>
<name>A0ABR2PC28_9ROSI</name>
<reference evidence="1 2" key="1">
    <citation type="journal article" date="2024" name="G3 (Bethesda)">
        <title>Genome assembly of Hibiscus sabdariffa L. provides insights into metabolisms of medicinal natural products.</title>
        <authorList>
            <person name="Kim T."/>
        </authorList>
    </citation>
    <scope>NUCLEOTIDE SEQUENCE [LARGE SCALE GENOMIC DNA]</scope>
    <source>
        <strain evidence="1">TK-2024</strain>
        <tissue evidence="1">Old leaves</tissue>
    </source>
</reference>
<evidence type="ECO:0000313" key="2">
    <source>
        <dbReference type="Proteomes" id="UP001396334"/>
    </source>
</evidence>
<gene>
    <name evidence="1" type="ORF">V6N11_037705</name>
</gene>
<organism evidence="1 2">
    <name type="scientific">Hibiscus sabdariffa</name>
    <name type="common">roselle</name>
    <dbReference type="NCBI Taxonomy" id="183260"/>
    <lineage>
        <taxon>Eukaryota</taxon>
        <taxon>Viridiplantae</taxon>
        <taxon>Streptophyta</taxon>
        <taxon>Embryophyta</taxon>
        <taxon>Tracheophyta</taxon>
        <taxon>Spermatophyta</taxon>
        <taxon>Magnoliopsida</taxon>
        <taxon>eudicotyledons</taxon>
        <taxon>Gunneridae</taxon>
        <taxon>Pentapetalae</taxon>
        <taxon>rosids</taxon>
        <taxon>malvids</taxon>
        <taxon>Malvales</taxon>
        <taxon>Malvaceae</taxon>
        <taxon>Malvoideae</taxon>
        <taxon>Hibiscus</taxon>
    </lineage>
</organism>
<comment type="caution">
    <text evidence="1">The sequence shown here is derived from an EMBL/GenBank/DDBJ whole genome shotgun (WGS) entry which is preliminary data.</text>
</comment>
<protein>
    <submittedName>
        <fullName evidence="1">Uncharacterized protein</fullName>
    </submittedName>
</protein>
<keyword evidence="2" id="KW-1185">Reference proteome</keyword>
<evidence type="ECO:0000313" key="1">
    <source>
        <dbReference type="EMBL" id="KAK8985986.1"/>
    </source>
</evidence>
<dbReference type="Proteomes" id="UP001396334">
    <property type="component" value="Unassembled WGS sequence"/>
</dbReference>